<dbReference type="OrthoDB" id="9765084at2"/>
<reference evidence="2" key="1">
    <citation type="submission" date="2016-10" db="EMBL/GenBank/DDBJ databases">
        <authorList>
            <person name="Varghese N."/>
            <person name="Submissions S."/>
        </authorList>
    </citation>
    <scope>NUCLEOTIDE SEQUENCE [LARGE SCALE GENOMIC DNA]</scope>
    <source>
        <strain evidence="2">DSM 8987</strain>
    </source>
</reference>
<name>A0A1G7EU19_9BACT</name>
<sequence>MRLITGYDNRSVLYDDGNRYIRVINNDYYEEIKKVLSLCEKYSLFDQGVVETSTFDLPFSLCHKRYVTTYPHEWTANMYKDAVIYHLKLFVSLDINGLTLKDAIPGNIVFDGVRPVFVDFTSLVMKENLYKEDWLNIGSDVHDARYAVYDKMLVKFMIIPLLAMCKRDYSLAREMLSERACNCVKPAPSWDDLKKVRLKHSGLSIRRLSCFVVKTLTRLMGRNVTEVTFSQTVKNIRKVLGKKKYCDFIKYTKMLIGEIDRLDVSPPSSGYLEYYAKKEEDSDICDHSKWNYKQENVYKILSKLKPGTVLDIGANTGWFSILSESVGARVIATDIDESSIDTLYRYAVKNSANITPLLMSFDDLTKEIYGKQRKGDGFESRDFTSNPFILPATERFKSNVVLCLGLLHHLVLGMGKKINSVMEVLSLVANDGLVLEFVSLADDKIVSNPSYFNNINMFSEDNYSLDLVIAGGMKYFSSYELYDSYPATRKLIFFKV</sequence>
<gene>
    <name evidence="1" type="ORF">SAMN05661003_12323</name>
</gene>
<evidence type="ECO:0000313" key="1">
    <source>
        <dbReference type="EMBL" id="SDE67091.1"/>
    </source>
</evidence>
<dbReference type="STRING" id="57664.SAMN05661003_12323"/>
<protein>
    <recommendedName>
        <fullName evidence="3">Methyltransferase domain-containing protein</fullName>
    </recommendedName>
</protein>
<accession>A0A1G7EU19</accession>
<dbReference type="EMBL" id="FNAQ01000023">
    <property type="protein sequence ID" value="SDE67091.1"/>
    <property type="molecule type" value="Genomic_DNA"/>
</dbReference>
<dbReference type="RefSeq" id="WP_143012166.1">
    <property type="nucleotide sequence ID" value="NZ_FNAQ01000023.1"/>
</dbReference>
<organism evidence="1 2">
    <name type="scientific">Desulfuromonas thiophila</name>
    <dbReference type="NCBI Taxonomy" id="57664"/>
    <lineage>
        <taxon>Bacteria</taxon>
        <taxon>Pseudomonadati</taxon>
        <taxon>Thermodesulfobacteriota</taxon>
        <taxon>Desulfuromonadia</taxon>
        <taxon>Desulfuromonadales</taxon>
        <taxon>Desulfuromonadaceae</taxon>
        <taxon>Desulfuromonas</taxon>
    </lineage>
</organism>
<dbReference type="Proteomes" id="UP000243205">
    <property type="component" value="Unassembled WGS sequence"/>
</dbReference>
<dbReference type="CDD" id="cd02440">
    <property type="entry name" value="AdoMet_MTases"/>
    <property type="match status" value="1"/>
</dbReference>
<dbReference type="InterPro" id="IPR029063">
    <property type="entry name" value="SAM-dependent_MTases_sf"/>
</dbReference>
<dbReference type="AlphaFoldDB" id="A0A1G7EU19"/>
<proteinExistence type="predicted"/>
<evidence type="ECO:0000313" key="2">
    <source>
        <dbReference type="Proteomes" id="UP000243205"/>
    </source>
</evidence>
<dbReference type="Gene3D" id="3.40.50.150">
    <property type="entry name" value="Vaccinia Virus protein VP39"/>
    <property type="match status" value="1"/>
</dbReference>
<evidence type="ECO:0008006" key="3">
    <source>
        <dbReference type="Google" id="ProtNLM"/>
    </source>
</evidence>
<dbReference type="SUPFAM" id="SSF53335">
    <property type="entry name" value="S-adenosyl-L-methionine-dependent methyltransferases"/>
    <property type="match status" value="1"/>
</dbReference>
<keyword evidence="2" id="KW-1185">Reference proteome</keyword>